<dbReference type="GO" id="GO:0003677">
    <property type="term" value="F:DNA binding"/>
    <property type="evidence" value="ECO:0007669"/>
    <property type="project" value="TreeGrafter"/>
</dbReference>
<feature type="compositionally biased region" description="Polar residues" evidence="1">
    <location>
        <begin position="125"/>
        <end position="142"/>
    </location>
</feature>
<dbReference type="InterPro" id="IPR002081">
    <property type="entry name" value="Cryptochrome/DNA_photolyase_1"/>
</dbReference>
<evidence type="ECO:0000259" key="2">
    <source>
        <dbReference type="PROSITE" id="PS51645"/>
    </source>
</evidence>
<dbReference type="PANTHER" id="PTHR11455">
    <property type="entry name" value="CRYPTOCHROME"/>
    <property type="match status" value="1"/>
</dbReference>
<dbReference type="Proteomes" id="UP000293073">
    <property type="component" value="Plasmid megaplasmid"/>
</dbReference>
<protein>
    <submittedName>
        <fullName evidence="4">Deoxyribodipyrimidine photo-lyase</fullName>
    </submittedName>
</protein>
<dbReference type="SUPFAM" id="SSF52425">
    <property type="entry name" value="Cryptochrome/photolyase, N-terminal domain"/>
    <property type="match status" value="1"/>
</dbReference>
<accession>A0A256IT90</accession>
<evidence type="ECO:0000313" key="4">
    <source>
        <dbReference type="EMBL" id="QAY21613.1"/>
    </source>
</evidence>
<geneLocation type="plasmid" evidence="6">
    <name>megaPlasmid</name>
</geneLocation>
<dbReference type="EMBL" id="CP034941">
    <property type="protein sequence ID" value="QAY21613.1"/>
    <property type="molecule type" value="Genomic_DNA"/>
</dbReference>
<keyword evidence="4" id="KW-0614">Plasmid</keyword>
<organism evidence="3 5">
    <name type="scientific">Halorubrum ezzemoulense</name>
    <name type="common">Halorubrum chaoviator</name>
    <dbReference type="NCBI Taxonomy" id="337243"/>
    <lineage>
        <taxon>Archaea</taxon>
        <taxon>Methanobacteriati</taxon>
        <taxon>Methanobacteriota</taxon>
        <taxon>Stenosarchaea group</taxon>
        <taxon>Halobacteria</taxon>
        <taxon>Halobacteriales</taxon>
        <taxon>Haloferacaceae</taxon>
        <taxon>Halorubrum</taxon>
    </lineage>
</organism>
<dbReference type="GO" id="GO:0071949">
    <property type="term" value="F:FAD binding"/>
    <property type="evidence" value="ECO:0007669"/>
    <property type="project" value="TreeGrafter"/>
</dbReference>
<evidence type="ECO:0000313" key="5">
    <source>
        <dbReference type="Proteomes" id="UP000216409"/>
    </source>
</evidence>
<dbReference type="InterPro" id="IPR006050">
    <property type="entry name" value="DNA_photolyase_N"/>
</dbReference>
<keyword evidence="4" id="KW-0456">Lyase</keyword>
<dbReference type="Proteomes" id="UP000216409">
    <property type="component" value="Unassembled WGS sequence"/>
</dbReference>
<dbReference type="EMBL" id="NHOW01000138">
    <property type="protein sequence ID" value="OYR59673.1"/>
    <property type="molecule type" value="Genomic_DNA"/>
</dbReference>
<reference evidence="4" key="3">
    <citation type="journal article" date="2019" name="Microbiol. Resour. Announc.">
        <title>Complete Genome Sequence of Halorubrum ezzemoulense Strain Fb21.</title>
        <authorList>
            <person name="Feng Y."/>
            <person name="Louyakis A.S."/>
            <person name="Makkay A.M."/>
            <person name="Guerrero R.O."/>
            <person name="Papke R.T."/>
            <person name="Gogarten J.P."/>
        </authorList>
    </citation>
    <scope>NUCLEOTIDE SEQUENCE</scope>
    <source>
        <strain evidence="4">Fb21</strain>
        <plasmid evidence="4">megaplasmid</plasmid>
    </source>
</reference>
<dbReference type="PROSITE" id="PS51645">
    <property type="entry name" value="PHR_CRY_ALPHA_BETA"/>
    <property type="match status" value="1"/>
</dbReference>
<dbReference type="PANTHER" id="PTHR11455:SF9">
    <property type="entry name" value="CRYPTOCHROME CIRCADIAN CLOCK 5 ISOFORM X1"/>
    <property type="match status" value="1"/>
</dbReference>
<geneLocation type="plasmid" evidence="4">
    <name>megaplasmid</name>
</geneLocation>
<evidence type="ECO:0000313" key="3">
    <source>
        <dbReference type="EMBL" id="OYR59673.1"/>
    </source>
</evidence>
<dbReference type="Pfam" id="PF00875">
    <property type="entry name" value="DNA_photolyase"/>
    <property type="match status" value="1"/>
</dbReference>
<reference evidence="6" key="4">
    <citation type="submission" date="2019-01" db="EMBL/GenBank/DDBJ databases">
        <title>Complete genome of Halorubrum ezzemoulense strain FB21.</title>
        <authorList>
            <person name="Feng Y."/>
            <person name="Louyakis A.S."/>
            <person name="Papke R.T."/>
            <person name="Gogarten J.P."/>
        </authorList>
    </citation>
    <scope>NUCLEOTIDE SEQUENCE [LARGE SCALE GENOMIC DNA]</scope>
    <source>
        <strain evidence="6">Fb21</strain>
        <plasmid evidence="6">megaPlasmid</plasmid>
    </source>
</reference>
<reference evidence="3" key="2">
    <citation type="submission" date="2017-05" db="EMBL/GenBank/DDBJ databases">
        <authorList>
            <person name="Song R."/>
            <person name="Chenine A.L."/>
            <person name="Ruprecht R.M."/>
        </authorList>
    </citation>
    <scope>NUCLEOTIDE SEQUENCE</scope>
    <source>
        <strain evidence="3">LD3</strain>
    </source>
</reference>
<dbReference type="GeneID" id="95973413"/>
<dbReference type="InterPro" id="IPR014729">
    <property type="entry name" value="Rossmann-like_a/b/a_fold"/>
</dbReference>
<evidence type="ECO:0000313" key="6">
    <source>
        <dbReference type="Proteomes" id="UP000293073"/>
    </source>
</evidence>
<feature type="domain" description="Photolyase/cryptochrome alpha/beta" evidence="2">
    <location>
        <begin position="1"/>
        <end position="131"/>
    </location>
</feature>
<dbReference type="AlphaFoldDB" id="A0A256IT90"/>
<proteinExistence type="predicted"/>
<dbReference type="GO" id="GO:0003904">
    <property type="term" value="F:deoxyribodipyrimidine photo-lyase activity"/>
    <property type="evidence" value="ECO:0007669"/>
    <property type="project" value="TreeGrafter"/>
</dbReference>
<gene>
    <name evidence="3" type="ORF">DJ83_12125</name>
    <name evidence="4" type="ORF">EO776_16700</name>
</gene>
<name>A0A256IT90_HALEZ</name>
<dbReference type="Gene3D" id="3.40.50.620">
    <property type="entry name" value="HUPs"/>
    <property type="match status" value="1"/>
</dbReference>
<feature type="region of interest" description="Disordered" evidence="1">
    <location>
        <begin position="123"/>
        <end position="143"/>
    </location>
</feature>
<reference evidence="3 5" key="1">
    <citation type="journal article" date="2014" name="Front. Microbiol.">
        <title>Population and genomic analysis of the genus Halorubrum.</title>
        <authorList>
            <person name="Fullmer M.S."/>
            <person name="Soucy S.M."/>
            <person name="Swithers K.S."/>
            <person name="Makkay A.M."/>
            <person name="Wheeler R."/>
            <person name="Ventosa A."/>
            <person name="Gogarten J.P."/>
            <person name="Papke R.T."/>
        </authorList>
    </citation>
    <scope>NUCLEOTIDE SEQUENCE [LARGE SCALE GENOMIC DNA]</scope>
    <source>
        <strain evidence="3 5">LD3</strain>
    </source>
</reference>
<dbReference type="RefSeq" id="WP_094580238.1">
    <property type="nucleotide sequence ID" value="NZ_CP034941.1"/>
</dbReference>
<sequence>MQLYWHRRTLQPSPNPALSTAFTAAKQNNSCVVPVFVLDDAILSRANGLGVAFMLGSLHELRDWYRGHGGDIVIQHGDPTDVVGRLARTIGVEQVVWNKDHSQLARARDRAVQRALTRTGVDYTSVPNEQPSKMNSSTTLPSNPDAYLANPHTLEIKTQAVPRLSDLREDEYDLAPLTAGTESARKRLRALSNGTTYRRCDDTG</sequence>
<evidence type="ECO:0000256" key="1">
    <source>
        <dbReference type="SAM" id="MobiDB-lite"/>
    </source>
</evidence>
<dbReference type="KEGG" id="hezz:EO776_16700"/>
<dbReference type="InterPro" id="IPR036155">
    <property type="entry name" value="Crypto/Photolyase_N_sf"/>
</dbReference>